<dbReference type="EMBL" id="WHWC01000005">
    <property type="protein sequence ID" value="KAG8382924.1"/>
    <property type="molecule type" value="Genomic_DNA"/>
</dbReference>
<gene>
    <name evidence="2" type="ORF">BUALT_Bualt05G0130400</name>
</gene>
<dbReference type="NCBIfam" id="TIGR01571">
    <property type="entry name" value="A_thal_Cys_rich"/>
    <property type="match status" value="1"/>
</dbReference>
<comment type="caution">
    <text evidence="2">The sequence shown here is derived from an EMBL/GenBank/DDBJ whole genome shotgun (WGS) entry which is preliminary data.</text>
</comment>
<sequence>MRSNEARDDIIKSSWPEGQWTTGFFDCGDDRSNCVKTCFCPCITMGQIIEIIDRGTTRQITAAVGGRGATPRRCKDERNGVPVARSSG</sequence>
<evidence type="ECO:0000256" key="1">
    <source>
        <dbReference type="SAM" id="MobiDB-lite"/>
    </source>
</evidence>
<dbReference type="AlphaFoldDB" id="A0AAV6XRJ6"/>
<dbReference type="Pfam" id="PF04749">
    <property type="entry name" value="PLAC8"/>
    <property type="match status" value="1"/>
</dbReference>
<dbReference type="Proteomes" id="UP000826271">
    <property type="component" value="Unassembled WGS sequence"/>
</dbReference>
<evidence type="ECO:0000313" key="3">
    <source>
        <dbReference type="Proteomes" id="UP000826271"/>
    </source>
</evidence>
<feature type="region of interest" description="Disordered" evidence="1">
    <location>
        <begin position="68"/>
        <end position="88"/>
    </location>
</feature>
<organism evidence="2 3">
    <name type="scientific">Buddleja alternifolia</name>
    <dbReference type="NCBI Taxonomy" id="168488"/>
    <lineage>
        <taxon>Eukaryota</taxon>
        <taxon>Viridiplantae</taxon>
        <taxon>Streptophyta</taxon>
        <taxon>Embryophyta</taxon>
        <taxon>Tracheophyta</taxon>
        <taxon>Spermatophyta</taxon>
        <taxon>Magnoliopsida</taxon>
        <taxon>eudicotyledons</taxon>
        <taxon>Gunneridae</taxon>
        <taxon>Pentapetalae</taxon>
        <taxon>asterids</taxon>
        <taxon>lamiids</taxon>
        <taxon>Lamiales</taxon>
        <taxon>Scrophulariaceae</taxon>
        <taxon>Buddlejeae</taxon>
        <taxon>Buddleja</taxon>
    </lineage>
</organism>
<name>A0AAV6XRJ6_9LAMI</name>
<keyword evidence="3" id="KW-1185">Reference proteome</keyword>
<evidence type="ECO:0000313" key="2">
    <source>
        <dbReference type="EMBL" id="KAG8382924.1"/>
    </source>
</evidence>
<dbReference type="InterPro" id="IPR006461">
    <property type="entry name" value="PLAC_motif_containing"/>
</dbReference>
<accession>A0AAV6XRJ6</accession>
<proteinExistence type="predicted"/>
<reference evidence="2" key="1">
    <citation type="submission" date="2019-10" db="EMBL/GenBank/DDBJ databases">
        <authorList>
            <person name="Zhang R."/>
            <person name="Pan Y."/>
            <person name="Wang J."/>
            <person name="Ma R."/>
            <person name="Yu S."/>
        </authorList>
    </citation>
    <scope>NUCLEOTIDE SEQUENCE</scope>
    <source>
        <strain evidence="2">LA-IB0</strain>
        <tissue evidence="2">Leaf</tissue>
    </source>
</reference>
<dbReference type="PANTHER" id="PTHR15907">
    <property type="entry name" value="DUF614 FAMILY PROTEIN-RELATED"/>
    <property type="match status" value="1"/>
</dbReference>
<protein>
    <submittedName>
        <fullName evidence="2">Uncharacterized protein</fullName>
    </submittedName>
</protein>